<keyword evidence="2" id="KW-0378">Hydrolase</keyword>
<dbReference type="InterPro" id="IPR002044">
    <property type="entry name" value="CBM20"/>
</dbReference>
<dbReference type="PANTHER" id="PTHR22958">
    <property type="entry name" value="GLYCEROPHOSPHORYL DIESTER PHOSPHODIESTERASE"/>
    <property type="match status" value="1"/>
</dbReference>
<dbReference type="GO" id="GO:0047389">
    <property type="term" value="F:glycerophosphocholine phosphodiesterase activity"/>
    <property type="evidence" value="ECO:0007669"/>
    <property type="project" value="TreeGrafter"/>
</dbReference>
<evidence type="ECO:0000256" key="1">
    <source>
        <dbReference type="ARBA" id="ARBA00007277"/>
    </source>
</evidence>
<evidence type="ECO:0000259" key="4">
    <source>
        <dbReference type="PROSITE" id="PS51704"/>
    </source>
</evidence>
<dbReference type="Pfam" id="PF03009">
    <property type="entry name" value="GDPD"/>
    <property type="match status" value="1"/>
</dbReference>
<dbReference type="InterPro" id="IPR030395">
    <property type="entry name" value="GP_PDE_dom"/>
</dbReference>
<dbReference type="SUPFAM" id="SSF49452">
    <property type="entry name" value="Starch-binding domain-like"/>
    <property type="match status" value="1"/>
</dbReference>
<dbReference type="Proteomes" id="UP000054776">
    <property type="component" value="Unassembled WGS sequence"/>
</dbReference>
<dbReference type="Gene3D" id="2.60.40.10">
    <property type="entry name" value="Immunoglobulins"/>
    <property type="match status" value="1"/>
</dbReference>
<protein>
    <submittedName>
        <fullName evidence="5">Putative glycerophosphocholine phosphodiesterase GPCPD1-like protein T05H10.7</fullName>
    </submittedName>
</protein>
<dbReference type="Pfam" id="PF25329">
    <property type="entry name" value="C2_GDE1"/>
    <property type="match status" value="1"/>
</dbReference>
<dbReference type="GO" id="GO:2001070">
    <property type="term" value="F:starch binding"/>
    <property type="evidence" value="ECO:0007669"/>
    <property type="project" value="InterPro"/>
</dbReference>
<name>A0A0V1B4V0_TRISP</name>
<dbReference type="FunFam" id="3.20.20.190:FF:000032">
    <property type="entry name" value="Glycerophosphoryl diester phosphodiesterase, putative"/>
    <property type="match status" value="1"/>
</dbReference>
<dbReference type="InterPro" id="IPR017946">
    <property type="entry name" value="PLC-like_Pdiesterase_TIM-brl"/>
</dbReference>
<evidence type="ECO:0000259" key="3">
    <source>
        <dbReference type="PROSITE" id="PS51166"/>
    </source>
</evidence>
<dbReference type="PROSITE" id="PS51704">
    <property type="entry name" value="GP_PDE"/>
    <property type="match status" value="1"/>
</dbReference>
<dbReference type="PROSITE" id="PS51166">
    <property type="entry name" value="CBM20"/>
    <property type="match status" value="1"/>
</dbReference>
<dbReference type="InterPro" id="IPR057506">
    <property type="entry name" value="C2_GPCPD1"/>
</dbReference>
<dbReference type="SMART" id="SM01065">
    <property type="entry name" value="CBM_2"/>
    <property type="match status" value="1"/>
</dbReference>
<evidence type="ECO:0000313" key="6">
    <source>
        <dbReference type="Proteomes" id="UP000054776"/>
    </source>
</evidence>
<organism evidence="5 6">
    <name type="scientific">Trichinella spiralis</name>
    <name type="common">Trichina worm</name>
    <dbReference type="NCBI Taxonomy" id="6334"/>
    <lineage>
        <taxon>Eukaryota</taxon>
        <taxon>Metazoa</taxon>
        <taxon>Ecdysozoa</taxon>
        <taxon>Nematoda</taxon>
        <taxon>Enoplea</taxon>
        <taxon>Dorylaimia</taxon>
        <taxon>Trichinellida</taxon>
        <taxon>Trichinellidae</taxon>
        <taxon>Trichinella</taxon>
    </lineage>
</organism>
<comment type="caution">
    <text evidence="5">The sequence shown here is derived from an EMBL/GenBank/DDBJ whole genome shotgun (WGS) entry which is preliminary data.</text>
</comment>
<keyword evidence="6" id="KW-1185">Reference proteome</keyword>
<evidence type="ECO:0000256" key="2">
    <source>
        <dbReference type="ARBA" id="ARBA00022801"/>
    </source>
</evidence>
<sequence>LAFNFNVQQKFIHIYMILKKTVNNHHNYRNLGCASFNVVPGLCCGESIRVASRWLPFYSTNMSIKEVEVTFILTSAFAGFESAFISGSHDLLGKWNPSAGLPMVKDTIEENKWYIQIMLPVGEKIQYRFFSAISEPRTSLANPRHFITHYEGSSHPREIFLSDESETRIILCEFGEFEKQAFENSGWLTCQNEVLLTIDASMVRFMHPQKLHHVHLKVGAFRTMSSYDPQFSVEENTYDDFQESCWPSWYSHFKSHDCAFKENRNEMLSITPRDIWIFKAQFFTTDESIFKVEFFSISDEEGDSPVVEQIGTAIVLTSALQNYRGSIKLPICDVKNKVVGSFVAELLIIKPITDIKQTLECGFTEVKKKHNRTMNIGHRGVGQSCAKPCTLPENTIASFKAATLSGADFVEFDVQMTKDWLPVVYHDFFVKIWARKRPSNRTLNLNDHDDFSVQTIAVSDLTKDELDMLMMVDEQKFANRSDVQGNLIKDSEVDAELLPFPLLIQVLQHQSLPSCVGFMIEVKYPQKLKCGCSELYENYTERNAYVDVIVTDVLKNAHQRKIIFSSFDPDVCLMLKIKQNRYPVLFLTQGDNSRYEIYEDWRTWSSDTAVKFAFVHDLAGVAFHSEELLSNIAPYRRALKLNLATFVWGDDLDESRHREYFRNLHFDELIVMALFERFRREIGFACLLYVDQIVHNKLCFSFHGVGYFASSFARACKLKNQISPINHSREREREKGSAFYYSNGVGYLKIGQVVLSDDDQGDCSIVQMDLLVRDQRTKCPPAAILFRRAGAQVVVVDRCGVNFRVVGPLSVLLNGASACESHLCSNMCTLNRTIPTDNGLLVVDQASPTSCLWRTVVHGRVYKFPKELHRTPIRRIFYLQFLLFNLPAEHIPKPSNESVAQIDLRYDNSRIGKANEPCRSRQF</sequence>
<dbReference type="FunCoup" id="A0A0V1B4V0">
    <property type="interactions" value="1171"/>
</dbReference>
<feature type="domain" description="GP-PDE" evidence="4">
    <location>
        <begin position="373"/>
        <end position="682"/>
    </location>
</feature>
<dbReference type="AlphaFoldDB" id="A0A0V1B4V0"/>
<dbReference type="GO" id="GO:0046475">
    <property type="term" value="P:glycerophospholipid catabolic process"/>
    <property type="evidence" value="ECO:0007669"/>
    <property type="project" value="TreeGrafter"/>
</dbReference>
<gene>
    <name evidence="5" type="primary">T05H10.7</name>
    <name evidence="5" type="ORF">T01_7222</name>
</gene>
<dbReference type="SUPFAM" id="SSF51695">
    <property type="entry name" value="PLC-like phosphodiesterases"/>
    <property type="match status" value="1"/>
</dbReference>
<reference evidence="5 6" key="1">
    <citation type="submission" date="2015-01" db="EMBL/GenBank/DDBJ databases">
        <title>Evolution of Trichinella species and genotypes.</title>
        <authorList>
            <person name="Korhonen P.K."/>
            <person name="Edoardo P."/>
            <person name="Giuseppe L.R."/>
            <person name="Gasser R.B."/>
        </authorList>
    </citation>
    <scope>NUCLEOTIDE SEQUENCE [LARGE SCALE GENOMIC DNA]</scope>
    <source>
        <strain evidence="5">ISS3</strain>
    </source>
</reference>
<evidence type="ECO:0000313" key="5">
    <source>
        <dbReference type="EMBL" id="KRY32016.1"/>
    </source>
</evidence>
<dbReference type="Gene3D" id="3.20.20.190">
    <property type="entry name" value="Phosphatidylinositol (PI) phosphodiesterase"/>
    <property type="match status" value="1"/>
</dbReference>
<comment type="similarity">
    <text evidence="1">Belongs to the glycerophosphoryl diester phosphodiesterase family.</text>
</comment>
<dbReference type="STRING" id="6334.A0A0V1B4V0"/>
<feature type="non-terminal residue" evidence="5">
    <location>
        <position position="1"/>
    </location>
</feature>
<dbReference type="PANTHER" id="PTHR22958:SF1">
    <property type="entry name" value="GLYCEROPHOSPHOCHOLINE PHOSPHODIESTERASE GPCPD1"/>
    <property type="match status" value="1"/>
</dbReference>
<dbReference type="Pfam" id="PF00686">
    <property type="entry name" value="CBM_20"/>
    <property type="match status" value="1"/>
</dbReference>
<dbReference type="InterPro" id="IPR051578">
    <property type="entry name" value="GDPD"/>
</dbReference>
<proteinExistence type="inferred from homology"/>
<accession>A0A0V1B4V0</accession>
<dbReference type="InterPro" id="IPR013783">
    <property type="entry name" value="Ig-like_fold"/>
</dbReference>
<dbReference type="EMBL" id="JYDH01000106">
    <property type="protein sequence ID" value="KRY32016.1"/>
    <property type="molecule type" value="Genomic_DNA"/>
</dbReference>
<dbReference type="InParanoid" id="A0A0V1B4V0"/>
<feature type="domain" description="CBM20" evidence="3">
    <location>
        <begin position="61"/>
        <end position="169"/>
    </location>
</feature>
<dbReference type="OrthoDB" id="1058301at2759"/>
<dbReference type="InterPro" id="IPR013784">
    <property type="entry name" value="Carb-bd-like_fold"/>
</dbReference>